<evidence type="ECO:0008006" key="4">
    <source>
        <dbReference type="Google" id="ProtNLM"/>
    </source>
</evidence>
<dbReference type="SUPFAM" id="SSF63817">
    <property type="entry name" value="Sortase"/>
    <property type="match status" value="1"/>
</dbReference>
<keyword evidence="1" id="KW-0378">Hydrolase</keyword>
<organism evidence="2 3">
    <name type="scientific">Candidatus Roizmanbacteria bacterium RIFCSPHIGHO2_01_FULL_39_12b</name>
    <dbReference type="NCBI Taxonomy" id="1802030"/>
    <lineage>
        <taxon>Bacteria</taxon>
        <taxon>Candidatus Roizmaniibacteriota</taxon>
    </lineage>
</organism>
<sequence length="184" mass="20585">MAKKTPKKGKQKHQVLLLVICGLLLVLLGLGYRIHLNRSLSFNGNYSVKSSHSVNTAPKQIIIKSLEISLPIKQTIIKNGVWEVFNEGASHLSTSGYPDENKPIIVYAHNRNNQFGKIDGLKKGDQIILSDGLNHYLYLVSRQKVVEPSNTQALKESRGEILILYTCTGFADSKRLLVYANRIE</sequence>
<comment type="caution">
    <text evidence="2">The sequence shown here is derived from an EMBL/GenBank/DDBJ whole genome shotgun (WGS) entry which is preliminary data.</text>
</comment>
<accession>A0A1F7G7Z2</accession>
<gene>
    <name evidence="2" type="ORF">A2690_02910</name>
</gene>
<dbReference type="Proteomes" id="UP000178372">
    <property type="component" value="Unassembled WGS sequence"/>
</dbReference>
<dbReference type="GO" id="GO:0016787">
    <property type="term" value="F:hydrolase activity"/>
    <property type="evidence" value="ECO:0007669"/>
    <property type="project" value="UniProtKB-KW"/>
</dbReference>
<protein>
    <recommendedName>
        <fullName evidence="4">Sortase</fullName>
    </recommendedName>
</protein>
<dbReference type="InterPro" id="IPR023365">
    <property type="entry name" value="Sortase_dom-sf"/>
</dbReference>
<dbReference type="EMBL" id="MFZF01000036">
    <property type="protein sequence ID" value="OGK15037.1"/>
    <property type="molecule type" value="Genomic_DNA"/>
</dbReference>
<proteinExistence type="predicted"/>
<evidence type="ECO:0000313" key="3">
    <source>
        <dbReference type="Proteomes" id="UP000178372"/>
    </source>
</evidence>
<evidence type="ECO:0000256" key="1">
    <source>
        <dbReference type="ARBA" id="ARBA00022801"/>
    </source>
</evidence>
<name>A0A1F7G7Z2_9BACT</name>
<dbReference type="Pfam" id="PF04203">
    <property type="entry name" value="Sortase"/>
    <property type="match status" value="1"/>
</dbReference>
<dbReference type="InterPro" id="IPR005754">
    <property type="entry name" value="Sortase"/>
</dbReference>
<reference evidence="2 3" key="1">
    <citation type="journal article" date="2016" name="Nat. Commun.">
        <title>Thousands of microbial genomes shed light on interconnected biogeochemical processes in an aquifer system.</title>
        <authorList>
            <person name="Anantharaman K."/>
            <person name="Brown C.T."/>
            <person name="Hug L.A."/>
            <person name="Sharon I."/>
            <person name="Castelle C.J."/>
            <person name="Probst A.J."/>
            <person name="Thomas B.C."/>
            <person name="Singh A."/>
            <person name="Wilkins M.J."/>
            <person name="Karaoz U."/>
            <person name="Brodie E.L."/>
            <person name="Williams K.H."/>
            <person name="Hubbard S.S."/>
            <person name="Banfield J.F."/>
        </authorList>
    </citation>
    <scope>NUCLEOTIDE SEQUENCE [LARGE SCALE GENOMIC DNA]</scope>
</reference>
<dbReference type="AlphaFoldDB" id="A0A1F7G7Z2"/>
<dbReference type="NCBIfam" id="TIGR01076">
    <property type="entry name" value="sortase_fam"/>
    <property type="match status" value="1"/>
</dbReference>
<dbReference type="Gene3D" id="2.40.260.10">
    <property type="entry name" value="Sortase"/>
    <property type="match status" value="1"/>
</dbReference>
<evidence type="ECO:0000313" key="2">
    <source>
        <dbReference type="EMBL" id="OGK15037.1"/>
    </source>
</evidence>